<dbReference type="EMBL" id="FOKC01000005">
    <property type="protein sequence ID" value="SFB22413.1"/>
    <property type="molecule type" value="Genomic_DNA"/>
</dbReference>
<accession>A0A1I0ZDX2</accession>
<dbReference type="InterPro" id="IPR050177">
    <property type="entry name" value="Lipid_A_modif_metabolic_enz"/>
</dbReference>
<keyword evidence="5" id="KW-1185">Reference proteome</keyword>
<evidence type="ECO:0000313" key="5">
    <source>
        <dbReference type="Proteomes" id="UP000233565"/>
    </source>
</evidence>
<organism evidence="3 4">
    <name type="scientific">Nocardioides alpinus</name>
    <dbReference type="NCBI Taxonomy" id="748909"/>
    <lineage>
        <taxon>Bacteria</taxon>
        <taxon>Bacillati</taxon>
        <taxon>Actinomycetota</taxon>
        <taxon>Actinomycetes</taxon>
        <taxon>Propionibacteriales</taxon>
        <taxon>Nocardioidaceae</taxon>
        <taxon>Nocardioides</taxon>
    </lineage>
</organism>
<dbReference type="OrthoDB" id="9801785at2"/>
<dbReference type="Pfam" id="PF01370">
    <property type="entry name" value="Epimerase"/>
    <property type="match status" value="2"/>
</dbReference>
<dbReference type="InterPro" id="IPR001509">
    <property type="entry name" value="Epimerase_deHydtase"/>
</dbReference>
<dbReference type="Proteomes" id="UP000233565">
    <property type="component" value="Unassembled WGS sequence"/>
</dbReference>
<reference evidence="3" key="1">
    <citation type="submission" date="2016-10" db="EMBL/GenBank/DDBJ databases">
        <authorList>
            <person name="de Groot N.N."/>
        </authorList>
    </citation>
    <scope>NUCLEOTIDE SEQUENCE [LARGE SCALE GENOMIC DNA]</scope>
    <source>
        <strain evidence="3">CGMCC 1.10697</strain>
    </source>
</reference>
<evidence type="ECO:0000313" key="3">
    <source>
        <dbReference type="EMBL" id="SFB22413.1"/>
    </source>
</evidence>
<feature type="domain" description="NAD-dependent epimerase/dehydratase" evidence="1">
    <location>
        <begin position="171"/>
        <end position="283"/>
    </location>
</feature>
<reference evidence="2 5" key="2">
    <citation type="submission" date="2017-12" db="EMBL/GenBank/DDBJ databases">
        <title>Pharmacopeia of the Arctic Ocean.</title>
        <authorList>
            <person name="Collins E."/>
            <person name="Ducluzeau A.-L."/>
        </authorList>
    </citation>
    <scope>NUCLEOTIDE SEQUENCE [LARGE SCALE GENOMIC DNA]</scope>
    <source>
        <strain evidence="2 5">DSM 23325</strain>
    </source>
</reference>
<name>A0A1I0ZDX2_9ACTN</name>
<dbReference type="PANTHER" id="PTHR43245:SF13">
    <property type="entry name" value="UDP-D-APIOSE_UDP-D-XYLOSE SYNTHASE 2"/>
    <property type="match status" value="1"/>
</dbReference>
<dbReference type="SUPFAM" id="SSF51735">
    <property type="entry name" value="NAD(P)-binding Rossmann-fold domains"/>
    <property type="match status" value="1"/>
</dbReference>
<evidence type="ECO:0000313" key="4">
    <source>
        <dbReference type="Proteomes" id="UP000199113"/>
    </source>
</evidence>
<dbReference type="PRINTS" id="PR01713">
    <property type="entry name" value="NUCEPIMERASE"/>
</dbReference>
<dbReference type="Gene3D" id="3.40.50.720">
    <property type="entry name" value="NAD(P)-binding Rossmann-like Domain"/>
    <property type="match status" value="1"/>
</dbReference>
<gene>
    <name evidence="2" type="ORF">CXG46_12205</name>
    <name evidence="3" type="ORF">SAMN05192575_105160</name>
</gene>
<dbReference type="EMBL" id="PJBV01000017">
    <property type="protein sequence ID" value="PKH40740.1"/>
    <property type="molecule type" value="Genomic_DNA"/>
</dbReference>
<protein>
    <submittedName>
        <fullName evidence="2">NAD-dependent dehydratase</fullName>
    </submittedName>
    <submittedName>
        <fullName evidence="3">dTDP-L-rhamnose 4-epimerase</fullName>
    </submittedName>
</protein>
<dbReference type="Proteomes" id="UP000199113">
    <property type="component" value="Unassembled WGS sequence"/>
</dbReference>
<proteinExistence type="predicted"/>
<dbReference type="PANTHER" id="PTHR43245">
    <property type="entry name" value="BIFUNCTIONAL POLYMYXIN RESISTANCE PROTEIN ARNA"/>
    <property type="match status" value="1"/>
</dbReference>
<feature type="domain" description="NAD-dependent epimerase/dehydratase" evidence="1">
    <location>
        <begin position="3"/>
        <end position="139"/>
    </location>
</feature>
<sequence>MRVLLTGAAGFIGGAIDRALADAGHEVVGVDLMLANAHGGDAHGSTAAPAGVHLLDVRDAVSPAWTDLLLGIDVVCHQAALVGAGVRVGDLPAYASHNDLGTAALLAAMHDAGLDRLVLASSMVVYGEGRYTCPEHGDQQPPPREVAALEGGDFENHCPTCDRPLEWALVTEDARLDPRSSYAASKLAQEHYASSWVRQAGAAAVALRYHNVYGPMMPRDTPYSGVAAMFRSSLERGEAPQVYEDGGQVRDFVHVDDVARANVLALESVVAGSTPRFSAYNVCSGRPATILDVATRVAEGTGREIAPQVTGGFRPGDVRHVVASPALATSELGFTASVHPDDGLRAFATAPLRA</sequence>
<dbReference type="STRING" id="748909.SAMN05192575_105160"/>
<evidence type="ECO:0000313" key="2">
    <source>
        <dbReference type="EMBL" id="PKH40740.1"/>
    </source>
</evidence>
<dbReference type="AlphaFoldDB" id="A0A1I0ZDX2"/>
<dbReference type="RefSeq" id="WP_091198958.1">
    <property type="nucleotide sequence ID" value="NZ_FOKC01000005.1"/>
</dbReference>
<evidence type="ECO:0000259" key="1">
    <source>
        <dbReference type="Pfam" id="PF01370"/>
    </source>
</evidence>
<dbReference type="InterPro" id="IPR036291">
    <property type="entry name" value="NAD(P)-bd_dom_sf"/>
</dbReference>